<dbReference type="Proteomes" id="UP001239111">
    <property type="component" value="Chromosome 2"/>
</dbReference>
<proteinExistence type="predicted"/>
<comment type="caution">
    <text evidence="1">The sequence shown here is derived from an EMBL/GenBank/DDBJ whole genome shotgun (WGS) entry which is preliminary data.</text>
</comment>
<keyword evidence="2" id="KW-1185">Reference proteome</keyword>
<protein>
    <submittedName>
        <fullName evidence="1">Uncharacterized protein</fullName>
    </submittedName>
</protein>
<dbReference type="EMBL" id="CM056742">
    <property type="protein sequence ID" value="KAJ8680388.1"/>
    <property type="molecule type" value="Genomic_DNA"/>
</dbReference>
<organism evidence="1 2">
    <name type="scientific">Eretmocerus hayati</name>
    <dbReference type="NCBI Taxonomy" id="131215"/>
    <lineage>
        <taxon>Eukaryota</taxon>
        <taxon>Metazoa</taxon>
        <taxon>Ecdysozoa</taxon>
        <taxon>Arthropoda</taxon>
        <taxon>Hexapoda</taxon>
        <taxon>Insecta</taxon>
        <taxon>Pterygota</taxon>
        <taxon>Neoptera</taxon>
        <taxon>Endopterygota</taxon>
        <taxon>Hymenoptera</taxon>
        <taxon>Apocrita</taxon>
        <taxon>Proctotrupomorpha</taxon>
        <taxon>Chalcidoidea</taxon>
        <taxon>Aphelinidae</taxon>
        <taxon>Aphelininae</taxon>
        <taxon>Eretmocerus</taxon>
    </lineage>
</organism>
<name>A0ACC2PBC6_9HYME</name>
<accession>A0ACC2PBC6</accession>
<evidence type="ECO:0000313" key="2">
    <source>
        <dbReference type="Proteomes" id="UP001239111"/>
    </source>
</evidence>
<evidence type="ECO:0000313" key="1">
    <source>
        <dbReference type="EMBL" id="KAJ8680388.1"/>
    </source>
</evidence>
<sequence>MKIYLQVWFQNRRAKFRRNERSSAMSRGSSFTKEMETTLPLRPIRLNHAHDSSTSDALQSAQVGQYPYSDYWRSSQHYAAVQTTTSSCHGYVSTGLTNMAIPYHQSDVHANLDNSAISSLNSLRLRAHPYGAAYSAMHASM</sequence>
<reference evidence="1" key="1">
    <citation type="submission" date="2023-04" db="EMBL/GenBank/DDBJ databases">
        <title>A chromosome-level genome assembly of the parasitoid wasp Eretmocerus hayati.</title>
        <authorList>
            <person name="Zhong Y."/>
            <person name="Liu S."/>
            <person name="Liu Y."/>
        </authorList>
    </citation>
    <scope>NUCLEOTIDE SEQUENCE</scope>
    <source>
        <strain evidence="1">ZJU_SS_LIU_2023</strain>
    </source>
</reference>
<gene>
    <name evidence="1" type="ORF">QAD02_016175</name>
</gene>